<dbReference type="InterPro" id="IPR036875">
    <property type="entry name" value="Znf_CCHC_sf"/>
</dbReference>
<comment type="caution">
    <text evidence="4">The sequence shown here is derived from an EMBL/GenBank/DDBJ whole genome shotgun (WGS) entry which is preliminary data.</text>
</comment>
<evidence type="ECO:0000256" key="2">
    <source>
        <dbReference type="SAM" id="MobiDB-lite"/>
    </source>
</evidence>
<feature type="region of interest" description="Disordered" evidence="2">
    <location>
        <begin position="239"/>
        <end position="280"/>
    </location>
</feature>
<dbReference type="GO" id="GO:0008270">
    <property type="term" value="F:zinc ion binding"/>
    <property type="evidence" value="ECO:0007669"/>
    <property type="project" value="UniProtKB-KW"/>
</dbReference>
<accession>A0AAW2BUZ6</accession>
<feature type="compositionally biased region" description="Basic and acidic residues" evidence="2">
    <location>
        <begin position="269"/>
        <end position="278"/>
    </location>
</feature>
<name>A0AAW2BUZ6_9ROSI</name>
<dbReference type="InterPro" id="IPR025558">
    <property type="entry name" value="DUF4283"/>
</dbReference>
<sequence length="448" mass="50538">MDGDFIERLQQINLTEDKEEVCQVRATRRKEILEECFLSLLGRFLTTRQYNQQVAKAMLRTVWKMGSDLRIIDVGDGLFQFKFNLESQLKWVMNNGPWCFDNYPLALRRWERGMTAASVKFHLLPIWIQVWGLPFDLITEETGRDIGEWIGRVVDVDTTAFTSEQARLIRIRVEIPLDRPIRRGGIISSPEGDKIRIGFKYKRLVGLCFHCGLFGHEAKECKKPRDPTQQELPYGEWLKAGYQGREESNTKKGGMSRQTQQQVVSPEKPNGDGKRIQTEDPSNGVLNVGFCNSQNVANVGNINTPELNDMETLMSGLSGEKISSRISQTENVITGGVNSVHGDINTNSTTNLVSIPVVYVGSKDTPSATIKTPHEHSPNQGKKIITREEGGSTWRRLERTQSRTTTNPKDSTSCGSKRRVLYHEAETKKTNPKGKRSKTLVAANVDQV</sequence>
<dbReference type="InterPro" id="IPR025836">
    <property type="entry name" value="Zn_knuckle_CX2CX4HX4C"/>
</dbReference>
<feature type="compositionally biased region" description="Polar residues" evidence="2">
    <location>
        <begin position="402"/>
        <end position="415"/>
    </location>
</feature>
<keyword evidence="5" id="KW-1185">Reference proteome</keyword>
<dbReference type="SUPFAM" id="SSF57756">
    <property type="entry name" value="Retrovirus zinc finger-like domains"/>
    <property type="match status" value="1"/>
</dbReference>
<dbReference type="Proteomes" id="UP001459277">
    <property type="component" value="Unassembled WGS sequence"/>
</dbReference>
<reference evidence="4 5" key="1">
    <citation type="submission" date="2024-01" db="EMBL/GenBank/DDBJ databases">
        <title>A telomere-to-telomere, gap-free genome of sweet tea (Lithocarpus litseifolius).</title>
        <authorList>
            <person name="Zhou J."/>
        </authorList>
    </citation>
    <scope>NUCLEOTIDE SEQUENCE [LARGE SCALE GENOMIC DNA]</scope>
    <source>
        <strain evidence="4">Zhou-2022a</strain>
        <tissue evidence="4">Leaf</tissue>
    </source>
</reference>
<keyword evidence="1" id="KW-0863">Zinc-finger</keyword>
<evidence type="ECO:0000313" key="4">
    <source>
        <dbReference type="EMBL" id="KAK9989062.1"/>
    </source>
</evidence>
<dbReference type="AlphaFoldDB" id="A0AAW2BUZ6"/>
<keyword evidence="1" id="KW-0479">Metal-binding</keyword>
<dbReference type="GO" id="GO:0003676">
    <property type="term" value="F:nucleic acid binding"/>
    <property type="evidence" value="ECO:0007669"/>
    <property type="project" value="InterPro"/>
</dbReference>
<evidence type="ECO:0000313" key="5">
    <source>
        <dbReference type="Proteomes" id="UP001459277"/>
    </source>
</evidence>
<feature type="compositionally biased region" description="Basic and acidic residues" evidence="2">
    <location>
        <begin position="387"/>
        <end position="401"/>
    </location>
</feature>
<dbReference type="PANTHER" id="PTHR31286">
    <property type="entry name" value="GLYCINE-RICH CELL WALL STRUCTURAL PROTEIN 1.8-LIKE"/>
    <property type="match status" value="1"/>
</dbReference>
<gene>
    <name evidence="4" type="ORF">SO802_029301</name>
</gene>
<dbReference type="PROSITE" id="PS50158">
    <property type="entry name" value="ZF_CCHC"/>
    <property type="match status" value="1"/>
</dbReference>
<dbReference type="InterPro" id="IPR040256">
    <property type="entry name" value="At4g02000-like"/>
</dbReference>
<proteinExistence type="predicted"/>
<dbReference type="PANTHER" id="PTHR31286:SF178">
    <property type="entry name" value="DUF4283 DOMAIN-CONTAINING PROTEIN"/>
    <property type="match status" value="1"/>
</dbReference>
<evidence type="ECO:0000256" key="1">
    <source>
        <dbReference type="PROSITE-ProRule" id="PRU00047"/>
    </source>
</evidence>
<feature type="region of interest" description="Disordered" evidence="2">
    <location>
        <begin position="387"/>
        <end position="448"/>
    </location>
</feature>
<dbReference type="InterPro" id="IPR001878">
    <property type="entry name" value="Znf_CCHC"/>
</dbReference>
<keyword evidence="1" id="KW-0862">Zinc</keyword>
<evidence type="ECO:0000259" key="3">
    <source>
        <dbReference type="PROSITE" id="PS50158"/>
    </source>
</evidence>
<dbReference type="EMBL" id="JAZDWU010000010">
    <property type="protein sequence ID" value="KAK9989062.1"/>
    <property type="molecule type" value="Genomic_DNA"/>
</dbReference>
<dbReference type="Pfam" id="PF14392">
    <property type="entry name" value="zf-CCHC_4"/>
    <property type="match status" value="1"/>
</dbReference>
<feature type="domain" description="CCHC-type" evidence="3">
    <location>
        <begin position="208"/>
        <end position="223"/>
    </location>
</feature>
<protein>
    <recommendedName>
        <fullName evidence="3">CCHC-type domain-containing protein</fullName>
    </recommendedName>
</protein>
<dbReference type="Pfam" id="PF14111">
    <property type="entry name" value="DUF4283"/>
    <property type="match status" value="1"/>
</dbReference>
<organism evidence="4 5">
    <name type="scientific">Lithocarpus litseifolius</name>
    <dbReference type="NCBI Taxonomy" id="425828"/>
    <lineage>
        <taxon>Eukaryota</taxon>
        <taxon>Viridiplantae</taxon>
        <taxon>Streptophyta</taxon>
        <taxon>Embryophyta</taxon>
        <taxon>Tracheophyta</taxon>
        <taxon>Spermatophyta</taxon>
        <taxon>Magnoliopsida</taxon>
        <taxon>eudicotyledons</taxon>
        <taxon>Gunneridae</taxon>
        <taxon>Pentapetalae</taxon>
        <taxon>rosids</taxon>
        <taxon>fabids</taxon>
        <taxon>Fagales</taxon>
        <taxon>Fagaceae</taxon>
        <taxon>Lithocarpus</taxon>
    </lineage>
</organism>